<dbReference type="WBParaSite" id="MCU_007361-RA">
    <property type="protein sequence ID" value="MCU_007361-RA"/>
    <property type="gene ID" value="MCU_007361"/>
</dbReference>
<reference evidence="2" key="1">
    <citation type="submission" date="2019-11" db="UniProtKB">
        <authorList>
            <consortium name="WormBaseParasite"/>
        </authorList>
    </citation>
    <scope>IDENTIFICATION</scope>
</reference>
<evidence type="ECO:0000313" key="2">
    <source>
        <dbReference type="WBParaSite" id="MCU_007361-RA"/>
    </source>
</evidence>
<accession>A0A5K3FDU5</accession>
<dbReference type="AlphaFoldDB" id="A0A5K3FDU5"/>
<protein>
    <submittedName>
        <fullName evidence="2">Ovule protein</fullName>
    </submittedName>
</protein>
<evidence type="ECO:0000256" key="1">
    <source>
        <dbReference type="SAM" id="MobiDB-lite"/>
    </source>
</evidence>
<sequence length="129" mass="14685">VEYPSPSRRKFSTTEQASHKPEIHVKRRQSEYTVLTTSLIISYFSNVSLSGWLALFPACHWKAETEEWLRPTWSNMSAPLCVFTRIPFSQHVASRADPQLPLISANDNLQLSSHLSLNVSTFITHISEV</sequence>
<organism evidence="2">
    <name type="scientific">Mesocestoides corti</name>
    <name type="common">Flatworm</name>
    <dbReference type="NCBI Taxonomy" id="53468"/>
    <lineage>
        <taxon>Eukaryota</taxon>
        <taxon>Metazoa</taxon>
        <taxon>Spiralia</taxon>
        <taxon>Lophotrochozoa</taxon>
        <taxon>Platyhelminthes</taxon>
        <taxon>Cestoda</taxon>
        <taxon>Eucestoda</taxon>
        <taxon>Cyclophyllidea</taxon>
        <taxon>Mesocestoididae</taxon>
        <taxon>Mesocestoides</taxon>
    </lineage>
</organism>
<feature type="region of interest" description="Disordered" evidence="1">
    <location>
        <begin position="1"/>
        <end position="22"/>
    </location>
</feature>
<name>A0A5K3FDU5_MESCO</name>
<proteinExistence type="predicted"/>